<dbReference type="GO" id="GO:0006508">
    <property type="term" value="P:proteolysis"/>
    <property type="evidence" value="ECO:0007669"/>
    <property type="project" value="UniProtKB-KW"/>
</dbReference>
<dbReference type="PROSITE" id="PS50235">
    <property type="entry name" value="USP_3"/>
    <property type="match status" value="1"/>
</dbReference>
<keyword evidence="1" id="KW-0378">Hydrolase</keyword>
<dbReference type="InterPro" id="IPR038765">
    <property type="entry name" value="Papain-like_cys_pep_sf"/>
</dbReference>
<dbReference type="InterPro" id="IPR028889">
    <property type="entry name" value="USP"/>
</dbReference>
<dbReference type="PANTHER" id="PTHR24006:SF905">
    <property type="entry name" value="UBIQUITIN CARBOXYL-TERMINAL HYDROLASE 1"/>
    <property type="match status" value="1"/>
</dbReference>
<dbReference type="GO" id="GO:0004197">
    <property type="term" value="F:cysteine-type endopeptidase activity"/>
    <property type="evidence" value="ECO:0007669"/>
    <property type="project" value="InterPro"/>
</dbReference>
<keyword evidence="1" id="KW-0645">Protease</keyword>
<dbReference type="GeneID" id="114658854"/>
<feature type="compositionally biased region" description="Basic and acidic residues" evidence="2">
    <location>
        <begin position="614"/>
        <end position="631"/>
    </location>
</feature>
<name>A0A8C4S7A7_ERPCA</name>
<reference evidence="4" key="2">
    <citation type="submission" date="2025-08" db="UniProtKB">
        <authorList>
            <consortium name="Ensembl"/>
        </authorList>
    </citation>
    <scope>IDENTIFICATION</scope>
</reference>
<accession>A0A8C4S7A7</accession>
<dbReference type="Ensembl" id="ENSECRT00000012915.1">
    <property type="protein sequence ID" value="ENSECRP00000012698.1"/>
    <property type="gene ID" value="ENSECRG00000008474.1"/>
</dbReference>
<dbReference type="GO" id="GO:0006282">
    <property type="term" value="P:regulation of DNA repair"/>
    <property type="evidence" value="ECO:0007669"/>
    <property type="project" value="InterPro"/>
</dbReference>
<feature type="region of interest" description="Disordered" evidence="2">
    <location>
        <begin position="253"/>
        <end position="420"/>
    </location>
</feature>
<feature type="compositionally biased region" description="Basic residues" evidence="2">
    <location>
        <begin position="292"/>
        <end position="302"/>
    </location>
</feature>
<evidence type="ECO:0000256" key="1">
    <source>
        <dbReference type="RuleBase" id="RU366025"/>
    </source>
</evidence>
<feature type="compositionally biased region" description="Low complexity" evidence="2">
    <location>
        <begin position="641"/>
        <end position="653"/>
    </location>
</feature>
<dbReference type="GeneTree" id="ENSGT00910000144243"/>
<keyword evidence="1" id="KW-0833">Ubl conjugation pathway</keyword>
<dbReference type="InterPro" id="IPR018200">
    <property type="entry name" value="USP_CS"/>
</dbReference>
<dbReference type="OrthoDB" id="10062454at2759"/>
<dbReference type="GO" id="GO:0005634">
    <property type="term" value="C:nucleus"/>
    <property type="evidence" value="ECO:0007669"/>
    <property type="project" value="TreeGrafter"/>
</dbReference>
<dbReference type="Gene3D" id="3.90.70.10">
    <property type="entry name" value="Cysteine proteinases"/>
    <property type="match status" value="2"/>
</dbReference>
<evidence type="ECO:0000313" key="4">
    <source>
        <dbReference type="Ensembl" id="ENSECRP00000012698.1"/>
    </source>
</evidence>
<evidence type="ECO:0000256" key="2">
    <source>
        <dbReference type="SAM" id="MobiDB-lite"/>
    </source>
</evidence>
<dbReference type="AlphaFoldDB" id="A0A8C4S7A7"/>
<evidence type="ECO:0000313" key="5">
    <source>
        <dbReference type="Proteomes" id="UP000694620"/>
    </source>
</evidence>
<dbReference type="EC" id="3.4.19.12" evidence="1"/>
<feature type="compositionally biased region" description="Basic and acidic residues" evidence="2">
    <location>
        <begin position="380"/>
        <end position="391"/>
    </location>
</feature>
<dbReference type="SUPFAM" id="SSF54001">
    <property type="entry name" value="Cysteine proteinases"/>
    <property type="match status" value="1"/>
</dbReference>
<feature type="domain" description="USP" evidence="3">
    <location>
        <begin position="83"/>
        <end position="784"/>
    </location>
</feature>
<proteinExistence type="inferred from homology"/>
<dbReference type="PROSITE" id="PS00972">
    <property type="entry name" value="USP_1"/>
    <property type="match status" value="1"/>
</dbReference>
<dbReference type="InterPro" id="IPR050164">
    <property type="entry name" value="Peptidase_C19"/>
</dbReference>
<dbReference type="GO" id="GO:0005829">
    <property type="term" value="C:cytosol"/>
    <property type="evidence" value="ECO:0007669"/>
    <property type="project" value="TreeGrafter"/>
</dbReference>
<organism evidence="4 5">
    <name type="scientific">Erpetoichthys calabaricus</name>
    <name type="common">Rope fish</name>
    <name type="synonym">Calamoichthys calabaricus</name>
    <dbReference type="NCBI Taxonomy" id="27687"/>
    <lineage>
        <taxon>Eukaryota</taxon>
        <taxon>Metazoa</taxon>
        <taxon>Chordata</taxon>
        <taxon>Craniata</taxon>
        <taxon>Vertebrata</taxon>
        <taxon>Euteleostomi</taxon>
        <taxon>Actinopterygii</taxon>
        <taxon>Polypteriformes</taxon>
        <taxon>Polypteridae</taxon>
        <taxon>Erpetoichthys</taxon>
    </lineage>
</organism>
<protein>
    <recommendedName>
        <fullName evidence="1">Ubiquitin carboxyl-terminal hydrolase</fullName>
        <ecNumber evidence="1">3.4.19.12</ecNumber>
    </recommendedName>
</protein>
<keyword evidence="1" id="KW-0788">Thiol protease</keyword>
<comment type="catalytic activity">
    <reaction evidence="1">
        <text>Thiol-dependent hydrolysis of ester, thioester, amide, peptide and isopeptide bonds formed by the C-terminal Gly of ubiquitin (a 76-residue protein attached to proteins as an intracellular targeting signal).</text>
        <dbReference type="EC" id="3.4.19.12"/>
    </reaction>
</comment>
<feature type="region of interest" description="Disordered" evidence="2">
    <location>
        <begin position="31"/>
        <end position="72"/>
    </location>
</feature>
<reference evidence="4" key="1">
    <citation type="submission" date="2021-06" db="EMBL/GenBank/DDBJ databases">
        <authorList>
            <consortium name="Wellcome Sanger Institute Data Sharing"/>
        </authorList>
    </citation>
    <scope>NUCLEOTIDE SEQUENCE [LARGE SCALE GENOMIC DNA]</scope>
</reference>
<dbReference type="CDD" id="cd02671">
    <property type="entry name" value="Peptidase_C19O"/>
    <property type="match status" value="1"/>
</dbReference>
<dbReference type="RefSeq" id="XP_028666758.1">
    <property type="nucleotide sequence ID" value="XM_028810925.2"/>
</dbReference>
<dbReference type="PANTHER" id="PTHR24006">
    <property type="entry name" value="UBIQUITIN CARBOXYL-TERMINAL HYDROLASE"/>
    <property type="match status" value="1"/>
</dbReference>
<dbReference type="Pfam" id="PF00443">
    <property type="entry name" value="UCH"/>
    <property type="match status" value="1"/>
</dbReference>
<feature type="region of interest" description="Disordered" evidence="2">
    <location>
        <begin position="614"/>
        <end position="664"/>
    </location>
</feature>
<dbReference type="GO" id="GO:0016579">
    <property type="term" value="P:protein deubiquitination"/>
    <property type="evidence" value="ECO:0007669"/>
    <property type="project" value="InterPro"/>
</dbReference>
<evidence type="ECO:0000259" key="3">
    <source>
        <dbReference type="PROSITE" id="PS50235"/>
    </source>
</evidence>
<dbReference type="GO" id="GO:0004843">
    <property type="term" value="F:cysteine-type deubiquitinase activity"/>
    <property type="evidence" value="ECO:0007669"/>
    <property type="project" value="UniProtKB-UniRule"/>
</dbReference>
<dbReference type="Proteomes" id="UP000694620">
    <property type="component" value="Chromosome 10"/>
</dbReference>
<keyword evidence="5" id="KW-1185">Reference proteome</keyword>
<comment type="similarity">
    <text evidence="1">Belongs to the peptidase C19 family.</text>
</comment>
<dbReference type="PROSITE" id="PS00973">
    <property type="entry name" value="USP_2"/>
    <property type="match status" value="1"/>
</dbReference>
<gene>
    <name evidence="4" type="primary">USP1</name>
    <name evidence="4" type="synonym">usp1</name>
</gene>
<reference evidence="4" key="3">
    <citation type="submission" date="2025-09" db="UniProtKB">
        <authorList>
            <consortium name="Ensembl"/>
        </authorList>
    </citation>
    <scope>IDENTIFICATION</scope>
</reference>
<dbReference type="InterPro" id="IPR033815">
    <property type="entry name" value="USP1"/>
</dbReference>
<dbReference type="InterPro" id="IPR001394">
    <property type="entry name" value="Peptidase_C19_UCH"/>
</dbReference>
<dbReference type="CTD" id="7398"/>
<sequence length="787" mass="87844">MPGLMQSDANGASKAKPVKNRLSLKFFQKKETKRTLDLSDSQEEEHKPSESVIAESSDQVVPAPPPPTSPHTYEKRENLVPFVGLNNLGNTCYLNSILQVLYYCPGFKAGIAHLHKLCTRKRERQKDEDKEKEIVSEDTPASLELLVNFHNLLVSLDQLQSSFVVNPEKYTDGELAIPPRRLVHTLRQLNPMYEGYLQHDAQEVLQCMLGYIQEACDALKAEYKVAEKSTDNCDSPVASGVVNEAGECSVLPKSIKTEEDDVQENGNRCGGDSPAEGKGNGKRKNESDIGNPKKKSKSHKMQKLPVDNKHFTRSKRKSLNENMEENESESDGNGENASAKPAKKTKRPKLGWLKTSSKQPTIFSRFRSVGKLTTNNGNKPQEKEVTQKEASPEMAATDTENTKKLSSLPDSAAKSEEKKPSEEELHFNLLQRLFQGQLVLRTRCLECECYTERREDFQDISVPVQENESHTVQDISEISPDPKMELKTLKWAISQFASVERIVGEDKYFCETCHHYTEAERSLLFDKTPEIVTIHLKCFAANTSEFDPYAGLSKVNTPLQTPLLLSLDEWCTKPSKQHYELFAVVMHSGVTISSGHYTTYVKMMDLQNLTKDNEGSVRLEPLDEREARSFDPQDYDDGEVSFSTNSNSHNTSSKGNAKKSSDSIGLLGGQRSISSFEMGGTKVVNPEKQMGVTTEAEHVGQNVTNGLVDDASESNKEDVTAHTSSTPADCAERPSHCSLTDYEGRWLLFDDSEVRLVEEGEFLSSCSPISNSTSTPYLLFYKKSSPC</sequence>
<feature type="compositionally biased region" description="Acidic residues" evidence="2">
    <location>
        <begin position="322"/>
        <end position="332"/>
    </location>
</feature>